<feature type="transmembrane region" description="Helical" evidence="8">
    <location>
        <begin position="134"/>
        <end position="154"/>
    </location>
</feature>
<organism evidence="10 11">
    <name type="scientific">Bacillus solimangrovi</name>
    <dbReference type="NCBI Taxonomy" id="1305675"/>
    <lineage>
        <taxon>Bacteria</taxon>
        <taxon>Bacillati</taxon>
        <taxon>Bacillota</taxon>
        <taxon>Bacilli</taxon>
        <taxon>Bacillales</taxon>
        <taxon>Bacillaceae</taxon>
        <taxon>Bacillus</taxon>
    </lineage>
</organism>
<keyword evidence="2 8" id="KW-0813">Transport</keyword>
<evidence type="ECO:0000313" key="11">
    <source>
        <dbReference type="Proteomes" id="UP000095209"/>
    </source>
</evidence>
<evidence type="ECO:0000256" key="4">
    <source>
        <dbReference type="ARBA" id="ARBA00022519"/>
    </source>
</evidence>
<evidence type="ECO:0000259" key="9">
    <source>
        <dbReference type="PROSITE" id="PS50928"/>
    </source>
</evidence>
<keyword evidence="3" id="KW-1003">Cell membrane</keyword>
<feature type="domain" description="ABC transmembrane type-1" evidence="9">
    <location>
        <begin position="46"/>
        <end position="257"/>
    </location>
</feature>
<keyword evidence="5 8" id="KW-0812">Transmembrane</keyword>
<sequence length="272" mass="31075">MILLLVLVLTSGIALYAGVAAFIQTTSSGVNVYQDLFANERFMKGLTFSIYVSVVSTFFALIVGVILTHFIYKFGLKKWGKAMMWLPMLFPHFVAGYLILLFFSQSGWISSIMYQLDLLNEMSSFPNLVYDRKGIGIILTYLWKEIPFVVLMLIPIYEQIDSRLEEVIRMEGGGKWHQFKDARWPFLWPFLVEIGVIIFAFMVGAFEVPYLLGATSPKMTAVLSFEWFYQGGWLKRPDALAGMFVISIIILVITMVVLGTTQKYRERVMRGS</sequence>
<gene>
    <name evidence="10" type="ORF">BFG57_02845</name>
</gene>
<comment type="similarity">
    <text evidence="8">Belongs to the binding-protein-dependent transport system permease family.</text>
</comment>
<dbReference type="PANTHER" id="PTHR43357:SF4">
    <property type="entry name" value="INNER MEMBRANE ABC TRANSPORTER PERMEASE PROTEIN YDCV"/>
    <property type="match status" value="1"/>
</dbReference>
<dbReference type="InterPro" id="IPR000515">
    <property type="entry name" value="MetI-like"/>
</dbReference>
<reference evidence="10 11" key="1">
    <citation type="submission" date="2016-08" db="EMBL/GenBank/DDBJ databases">
        <title>Genome of Bacillus solimangrovi GH2-4.</title>
        <authorList>
            <person name="Lim S."/>
            <person name="Kim B.-C."/>
        </authorList>
    </citation>
    <scope>NUCLEOTIDE SEQUENCE [LARGE SCALE GENOMIC DNA]</scope>
    <source>
        <strain evidence="10 11">GH2-4</strain>
    </source>
</reference>
<evidence type="ECO:0000256" key="3">
    <source>
        <dbReference type="ARBA" id="ARBA00022475"/>
    </source>
</evidence>
<evidence type="ECO:0000256" key="2">
    <source>
        <dbReference type="ARBA" id="ARBA00022448"/>
    </source>
</evidence>
<protein>
    <recommendedName>
        <fullName evidence="9">ABC transmembrane type-1 domain-containing protein</fullName>
    </recommendedName>
</protein>
<feature type="transmembrane region" description="Helical" evidence="8">
    <location>
        <begin position="239"/>
        <end position="260"/>
    </location>
</feature>
<feature type="transmembrane region" description="Helical" evidence="8">
    <location>
        <begin position="186"/>
        <end position="206"/>
    </location>
</feature>
<evidence type="ECO:0000256" key="7">
    <source>
        <dbReference type="ARBA" id="ARBA00023136"/>
    </source>
</evidence>
<evidence type="ECO:0000256" key="8">
    <source>
        <dbReference type="RuleBase" id="RU363032"/>
    </source>
</evidence>
<dbReference type="Proteomes" id="UP000095209">
    <property type="component" value="Unassembled WGS sequence"/>
</dbReference>
<feature type="transmembrane region" description="Helical" evidence="8">
    <location>
        <begin position="45"/>
        <end position="72"/>
    </location>
</feature>
<evidence type="ECO:0000256" key="5">
    <source>
        <dbReference type="ARBA" id="ARBA00022692"/>
    </source>
</evidence>
<keyword evidence="11" id="KW-1185">Reference proteome</keyword>
<evidence type="ECO:0000256" key="1">
    <source>
        <dbReference type="ARBA" id="ARBA00004429"/>
    </source>
</evidence>
<comment type="caution">
    <text evidence="10">The sequence shown here is derived from an EMBL/GenBank/DDBJ whole genome shotgun (WGS) entry which is preliminary data.</text>
</comment>
<dbReference type="PANTHER" id="PTHR43357">
    <property type="entry name" value="INNER MEMBRANE ABC TRANSPORTER PERMEASE PROTEIN YDCV"/>
    <property type="match status" value="1"/>
</dbReference>
<dbReference type="STRING" id="1305675.BFG57_02845"/>
<comment type="subcellular location">
    <subcellularLocation>
        <location evidence="1">Cell inner membrane</location>
        <topology evidence="1">Multi-pass membrane protein</topology>
    </subcellularLocation>
    <subcellularLocation>
        <location evidence="8">Cell membrane</location>
        <topology evidence="8">Multi-pass membrane protein</topology>
    </subcellularLocation>
</comment>
<dbReference type="AlphaFoldDB" id="A0A1E5LDX9"/>
<keyword evidence="7 8" id="KW-0472">Membrane</keyword>
<feature type="transmembrane region" description="Helical" evidence="8">
    <location>
        <begin position="93"/>
        <end position="114"/>
    </location>
</feature>
<dbReference type="GO" id="GO:0005886">
    <property type="term" value="C:plasma membrane"/>
    <property type="evidence" value="ECO:0007669"/>
    <property type="project" value="UniProtKB-SubCell"/>
</dbReference>
<dbReference type="SUPFAM" id="SSF161098">
    <property type="entry name" value="MetI-like"/>
    <property type="match status" value="1"/>
</dbReference>
<dbReference type="Gene3D" id="1.10.3720.10">
    <property type="entry name" value="MetI-like"/>
    <property type="match status" value="1"/>
</dbReference>
<accession>A0A1E5LDX9</accession>
<dbReference type="GO" id="GO:0055085">
    <property type="term" value="P:transmembrane transport"/>
    <property type="evidence" value="ECO:0007669"/>
    <property type="project" value="InterPro"/>
</dbReference>
<name>A0A1E5LDX9_9BACI</name>
<evidence type="ECO:0000313" key="10">
    <source>
        <dbReference type="EMBL" id="OEH92297.1"/>
    </source>
</evidence>
<evidence type="ECO:0000256" key="6">
    <source>
        <dbReference type="ARBA" id="ARBA00022989"/>
    </source>
</evidence>
<keyword evidence="4" id="KW-0997">Cell inner membrane</keyword>
<dbReference type="PROSITE" id="PS50928">
    <property type="entry name" value="ABC_TM1"/>
    <property type="match status" value="1"/>
</dbReference>
<dbReference type="InterPro" id="IPR035906">
    <property type="entry name" value="MetI-like_sf"/>
</dbReference>
<proteinExistence type="inferred from homology"/>
<dbReference type="CDD" id="cd06261">
    <property type="entry name" value="TM_PBP2"/>
    <property type="match status" value="1"/>
</dbReference>
<dbReference type="EMBL" id="MJEH01000033">
    <property type="protein sequence ID" value="OEH92297.1"/>
    <property type="molecule type" value="Genomic_DNA"/>
</dbReference>
<dbReference type="Pfam" id="PF00528">
    <property type="entry name" value="BPD_transp_1"/>
    <property type="match status" value="1"/>
</dbReference>
<keyword evidence="6 8" id="KW-1133">Transmembrane helix</keyword>